<dbReference type="GO" id="GO:0008804">
    <property type="term" value="F:carbamate kinase activity"/>
    <property type="evidence" value="ECO:0007669"/>
    <property type="project" value="UniProtKB-UniRule"/>
</dbReference>
<organism evidence="8 9">
    <name type="scientific">Candidatus Methanodesulfokora washburnensis</name>
    <dbReference type="NCBI Taxonomy" id="2478471"/>
    <lineage>
        <taxon>Archaea</taxon>
        <taxon>Thermoproteota</taxon>
        <taxon>Candidatus Korarchaeia</taxon>
        <taxon>Candidatus Korarchaeia incertae sedis</taxon>
        <taxon>Candidatus Methanodesulfokora</taxon>
    </lineage>
</organism>
<evidence type="ECO:0000313" key="9">
    <source>
        <dbReference type="Proteomes" id="UP000277582"/>
    </source>
</evidence>
<dbReference type="NCBIfam" id="TIGR00746">
    <property type="entry name" value="arcC"/>
    <property type="match status" value="1"/>
</dbReference>
<evidence type="ECO:0000256" key="3">
    <source>
        <dbReference type="ARBA" id="ARBA00022679"/>
    </source>
</evidence>
<keyword evidence="9" id="KW-1185">Reference proteome</keyword>
<evidence type="ECO:0000256" key="6">
    <source>
        <dbReference type="PIRNR" id="PIRNR000723"/>
    </source>
</evidence>
<evidence type="ECO:0000313" key="8">
    <source>
        <dbReference type="EMBL" id="RSN71884.1"/>
    </source>
</evidence>
<dbReference type="Proteomes" id="UP000277582">
    <property type="component" value="Unassembled WGS sequence"/>
</dbReference>
<sequence>MELLVIALGGNAILQRGEKGTFEEQYNNVKNTAKDLANLVEAGYKLVITHGNGPQVGATLLRHEAGQKMFGIPAFPMDVCGAETQGFIGYMIQQALGNELKLRGINKHVVTVITRVIVDKDDPAFKNPTKPVGPFYTREEAEELAKKRPDWVIREDSGRGYRRVVPSPDPKIIAERYAIKTLAENGFIVVASGGGGIPIVEEEGIARGVEAVIDKDLAGERLATLIRADRFIILTDVDGAYLNYGTPQQKKLGVVKLSEMKRYYQEGHFKQGSMGPKVLASIRFVENGGKEAIIAKLGTVIKALEGKEGTHIVPD</sequence>
<dbReference type="Gene3D" id="3.40.1160.10">
    <property type="entry name" value="Acetylglutamate kinase-like"/>
    <property type="match status" value="1"/>
</dbReference>
<dbReference type="Pfam" id="PF00696">
    <property type="entry name" value="AA_kinase"/>
    <property type="match status" value="1"/>
</dbReference>
<protein>
    <recommendedName>
        <fullName evidence="2 5">Carbamate kinase</fullName>
    </recommendedName>
</protein>
<evidence type="ECO:0000256" key="5">
    <source>
        <dbReference type="NCBIfam" id="TIGR00746"/>
    </source>
</evidence>
<dbReference type="NCBIfam" id="NF009007">
    <property type="entry name" value="PRK12352.1"/>
    <property type="match status" value="1"/>
</dbReference>
<dbReference type="InterPro" id="IPR001048">
    <property type="entry name" value="Asp/Glu/Uridylate_kinase"/>
</dbReference>
<reference evidence="8 9" key="1">
    <citation type="submission" date="2018-10" db="EMBL/GenBank/DDBJ databases">
        <title>Co-occurring genomic capacity for anaerobic methane metabolism and dissimilatory sulfite reduction discovered in the Korarchaeota.</title>
        <authorList>
            <person name="Mckay L.J."/>
            <person name="Dlakic M."/>
            <person name="Fields M.W."/>
            <person name="Delmont T.O."/>
            <person name="Eren A.M."/>
            <person name="Jay Z.J."/>
            <person name="Klingelsmith K.B."/>
            <person name="Rusch D.B."/>
            <person name="Inskeep W.P."/>
        </authorList>
    </citation>
    <scope>NUCLEOTIDE SEQUENCE [LARGE SCALE GENOMIC DNA]</scope>
    <source>
        <strain evidence="8 9">MDKW</strain>
    </source>
</reference>
<dbReference type="InterPro" id="IPR036393">
    <property type="entry name" value="AceGlu_kinase-like_sf"/>
</dbReference>
<evidence type="ECO:0000256" key="2">
    <source>
        <dbReference type="ARBA" id="ARBA00020752"/>
    </source>
</evidence>
<keyword evidence="3 6" id="KW-0808">Transferase</keyword>
<dbReference type="PANTHER" id="PTHR30409:SF1">
    <property type="entry name" value="CARBAMATE KINASE-RELATED"/>
    <property type="match status" value="1"/>
</dbReference>
<dbReference type="CDD" id="cd04235">
    <property type="entry name" value="AAK_CK"/>
    <property type="match status" value="1"/>
</dbReference>
<keyword evidence="4 6" id="KW-0418">Kinase</keyword>
<evidence type="ECO:0000259" key="7">
    <source>
        <dbReference type="Pfam" id="PF00696"/>
    </source>
</evidence>
<gene>
    <name evidence="8" type="primary">arcC</name>
    <name evidence="8" type="ORF">D6D85_14950</name>
</gene>
<comment type="similarity">
    <text evidence="1 6">Belongs to the carbamate kinase family.</text>
</comment>
<comment type="caution">
    <text evidence="8">The sequence shown here is derived from an EMBL/GenBank/DDBJ whole genome shotgun (WGS) entry which is preliminary data.</text>
</comment>
<evidence type="ECO:0000256" key="1">
    <source>
        <dbReference type="ARBA" id="ARBA00011066"/>
    </source>
</evidence>
<dbReference type="PANTHER" id="PTHR30409">
    <property type="entry name" value="CARBAMATE KINASE"/>
    <property type="match status" value="1"/>
</dbReference>
<dbReference type="EMBL" id="RCOS01000167">
    <property type="protein sequence ID" value="RSN71884.1"/>
    <property type="molecule type" value="Genomic_DNA"/>
</dbReference>
<feature type="domain" description="Aspartate/glutamate/uridylate kinase" evidence="7">
    <location>
        <begin position="3"/>
        <end position="295"/>
    </location>
</feature>
<dbReference type="SUPFAM" id="SSF53633">
    <property type="entry name" value="Carbamate kinase-like"/>
    <property type="match status" value="1"/>
</dbReference>
<dbReference type="PRINTS" id="PR01469">
    <property type="entry name" value="CARBMTKINASE"/>
</dbReference>
<dbReference type="GO" id="GO:0005829">
    <property type="term" value="C:cytosol"/>
    <property type="evidence" value="ECO:0007669"/>
    <property type="project" value="TreeGrafter"/>
</dbReference>
<name>A0A429GDJ0_9CREN</name>
<dbReference type="GO" id="GO:0019546">
    <property type="term" value="P:L-arginine deiminase pathway"/>
    <property type="evidence" value="ECO:0007669"/>
    <property type="project" value="TreeGrafter"/>
</dbReference>
<evidence type="ECO:0000256" key="4">
    <source>
        <dbReference type="ARBA" id="ARBA00022777"/>
    </source>
</evidence>
<dbReference type="AlphaFoldDB" id="A0A429GDJ0"/>
<accession>A0A429GDJ0</accession>
<dbReference type="RefSeq" id="WP_125672740.1">
    <property type="nucleotide sequence ID" value="NZ_RCOS01000167.1"/>
</dbReference>
<dbReference type="FunFam" id="3.40.1160.10:FF:000007">
    <property type="entry name" value="Carbamate kinase"/>
    <property type="match status" value="1"/>
</dbReference>
<dbReference type="OrthoDB" id="31128at2157"/>
<proteinExistence type="inferred from homology"/>
<dbReference type="PIRSF" id="PIRSF000723">
    <property type="entry name" value="Carbamate_kin"/>
    <property type="match status" value="1"/>
</dbReference>
<dbReference type="InterPro" id="IPR003964">
    <property type="entry name" value="Carb_kinase"/>
</dbReference>